<dbReference type="AlphaFoldDB" id="A0A7C9JER8"/>
<accession>A0A7C9JER8</accession>
<comment type="caution">
    <text evidence="1">The sequence shown here is derived from an EMBL/GenBank/DDBJ whole genome shotgun (WGS) entry which is preliminary data.</text>
</comment>
<sequence>MDRELIKEAADEAGLPVCYAAWPPGGEPPMPYVAYRFSYSRSGAEGGIAYAPVETWQVELYSETKDQASERLLEAALCSRGWAVEKREYQHFDPYPYIQTIYIVTTVG</sequence>
<proteinExistence type="predicted"/>
<reference evidence="1" key="1">
    <citation type="submission" date="2018-08" db="EMBL/GenBank/DDBJ databases">
        <title>Murine metabolic-syndrome-specific gut microbial biobank.</title>
        <authorList>
            <person name="Liu C."/>
        </authorList>
    </citation>
    <scope>NUCLEOTIDE SEQUENCE [LARGE SCALE GENOMIC DNA]</scope>
    <source>
        <strain evidence="1">Z82</strain>
    </source>
</reference>
<name>A0A7C9JER8_9BACT</name>
<evidence type="ECO:0000313" key="1">
    <source>
        <dbReference type="EMBL" id="NBI35480.1"/>
    </source>
</evidence>
<protein>
    <recommendedName>
        <fullName evidence="2">DUF3168 domain-containing protein</fullName>
    </recommendedName>
</protein>
<gene>
    <name evidence="1" type="ORF">D1639_10675</name>
</gene>
<evidence type="ECO:0008006" key="2">
    <source>
        <dbReference type="Google" id="ProtNLM"/>
    </source>
</evidence>
<organism evidence="1">
    <name type="scientific">Muribaculaceae bacterium Z82</name>
    <dbReference type="NCBI Taxonomy" id="2304548"/>
    <lineage>
        <taxon>Bacteria</taxon>
        <taxon>Pseudomonadati</taxon>
        <taxon>Bacteroidota</taxon>
        <taxon>Bacteroidia</taxon>
        <taxon>Bacteroidales</taxon>
        <taxon>Muribaculaceae</taxon>
    </lineage>
</organism>
<dbReference type="EMBL" id="QWKH01000131">
    <property type="protein sequence ID" value="NBI35480.1"/>
    <property type="molecule type" value="Genomic_DNA"/>
</dbReference>